<reference evidence="2 3" key="1">
    <citation type="submission" date="2017-08" db="EMBL/GenBank/DDBJ databases">
        <title>Infants hospitalized years apart are colonized by the same room-sourced microbial strains.</title>
        <authorList>
            <person name="Brooks B."/>
            <person name="Olm M.R."/>
            <person name="Firek B.A."/>
            <person name="Baker R."/>
            <person name="Thomas B.C."/>
            <person name="Morowitz M.J."/>
            <person name="Banfield J.F."/>
        </authorList>
    </citation>
    <scope>NUCLEOTIDE SEQUENCE [LARGE SCALE GENOMIC DNA]</scope>
    <source>
        <strain evidence="2">S2_005_002_R2_34</strain>
    </source>
</reference>
<accession>A0A2W5MYK2</accession>
<dbReference type="PANTHER" id="PTHR43968:SF6">
    <property type="entry name" value="GLUTATHIONE S-TRANSFERASE OMEGA"/>
    <property type="match status" value="1"/>
</dbReference>
<keyword evidence="2" id="KW-0808">Transferase</keyword>
<dbReference type="PROSITE" id="PS50404">
    <property type="entry name" value="GST_NTER"/>
    <property type="match status" value="1"/>
</dbReference>
<evidence type="ECO:0000259" key="1">
    <source>
        <dbReference type="PROSITE" id="PS50404"/>
    </source>
</evidence>
<dbReference type="Gene3D" id="1.20.1050.10">
    <property type="match status" value="1"/>
</dbReference>
<comment type="caution">
    <text evidence="2">The sequence shown here is derived from an EMBL/GenBank/DDBJ whole genome shotgun (WGS) entry which is preliminary data.</text>
</comment>
<dbReference type="GO" id="GO:0005737">
    <property type="term" value="C:cytoplasm"/>
    <property type="evidence" value="ECO:0007669"/>
    <property type="project" value="TreeGrafter"/>
</dbReference>
<organism evidence="2 3">
    <name type="scientific">Rhodovulum sulfidophilum</name>
    <name type="common">Rhodobacter sulfidophilus</name>
    <dbReference type="NCBI Taxonomy" id="35806"/>
    <lineage>
        <taxon>Bacteria</taxon>
        <taxon>Pseudomonadati</taxon>
        <taxon>Pseudomonadota</taxon>
        <taxon>Alphaproteobacteria</taxon>
        <taxon>Rhodobacterales</taxon>
        <taxon>Paracoccaceae</taxon>
        <taxon>Rhodovulum</taxon>
    </lineage>
</organism>
<feature type="domain" description="GST N-terminal" evidence="1">
    <location>
        <begin position="1"/>
        <end position="83"/>
    </location>
</feature>
<gene>
    <name evidence="2" type="ORF">DI556_20405</name>
</gene>
<dbReference type="InterPro" id="IPR050983">
    <property type="entry name" value="GST_Omega/HSP26"/>
</dbReference>
<proteinExistence type="predicted"/>
<dbReference type="Proteomes" id="UP000249185">
    <property type="component" value="Unassembled WGS sequence"/>
</dbReference>
<dbReference type="SUPFAM" id="SSF47616">
    <property type="entry name" value="GST C-terminal domain-like"/>
    <property type="match status" value="1"/>
</dbReference>
<dbReference type="Gene3D" id="3.40.30.10">
    <property type="entry name" value="Glutaredoxin"/>
    <property type="match status" value="1"/>
</dbReference>
<evidence type="ECO:0000313" key="3">
    <source>
        <dbReference type="Proteomes" id="UP000249185"/>
    </source>
</evidence>
<sequence>MPLLHWSPRSPYVRKVMVALREKGLAGEVETVRTYADPVVPPGDFLAVNPLGKIPTLELDNGTVLHDSRVILEWADLTGKTGPRLFPADPAARLETLRDEALGTGMIDIGINLLIELFLRSEDQRHDRMLAAHRRKFVAGLDHLESRIAAIAARPFDAGHVSIGVALCYYDFRFADQDWRAGRPDLARWHAGFAARDSVAATGFRDDPRPD</sequence>
<dbReference type="PANTHER" id="PTHR43968">
    <property type="match status" value="1"/>
</dbReference>
<dbReference type="InterPro" id="IPR036282">
    <property type="entry name" value="Glutathione-S-Trfase_C_sf"/>
</dbReference>
<dbReference type="InterPro" id="IPR036249">
    <property type="entry name" value="Thioredoxin-like_sf"/>
</dbReference>
<dbReference type="GO" id="GO:0016740">
    <property type="term" value="F:transferase activity"/>
    <property type="evidence" value="ECO:0007669"/>
    <property type="project" value="UniProtKB-KW"/>
</dbReference>
<dbReference type="CDD" id="cd03205">
    <property type="entry name" value="GST_C_6"/>
    <property type="match status" value="1"/>
</dbReference>
<dbReference type="InterPro" id="IPR004045">
    <property type="entry name" value="Glutathione_S-Trfase_N"/>
</dbReference>
<dbReference type="EMBL" id="QFPW01000026">
    <property type="protein sequence ID" value="PZQ46351.1"/>
    <property type="molecule type" value="Genomic_DNA"/>
</dbReference>
<dbReference type="SUPFAM" id="SSF52833">
    <property type="entry name" value="Thioredoxin-like"/>
    <property type="match status" value="1"/>
</dbReference>
<protein>
    <submittedName>
        <fullName evidence="2">Glutathione S-transferase family protein</fullName>
    </submittedName>
</protein>
<name>A0A2W5MYK2_RHOSU</name>
<dbReference type="AlphaFoldDB" id="A0A2W5MYK2"/>
<dbReference type="Pfam" id="PF13409">
    <property type="entry name" value="GST_N_2"/>
    <property type="match status" value="1"/>
</dbReference>
<evidence type="ECO:0000313" key="2">
    <source>
        <dbReference type="EMBL" id="PZQ46351.1"/>
    </source>
</evidence>